<dbReference type="AlphaFoldDB" id="L7MC49"/>
<feature type="signal peptide" evidence="1">
    <location>
        <begin position="1"/>
        <end position="22"/>
    </location>
</feature>
<dbReference type="EMBL" id="GACK01004241">
    <property type="protein sequence ID" value="JAA60793.1"/>
    <property type="molecule type" value="mRNA"/>
</dbReference>
<protein>
    <submittedName>
        <fullName evidence="2">Putative dermacentor 9 kDa family member</fullName>
    </submittedName>
</protein>
<organism evidence="2">
    <name type="scientific">Rhipicephalus pulchellus</name>
    <name type="common">Yellow backed tick</name>
    <name type="synonym">Dermacentor pulchellus</name>
    <dbReference type="NCBI Taxonomy" id="72859"/>
    <lineage>
        <taxon>Eukaryota</taxon>
        <taxon>Metazoa</taxon>
        <taxon>Ecdysozoa</taxon>
        <taxon>Arthropoda</taxon>
        <taxon>Chelicerata</taxon>
        <taxon>Arachnida</taxon>
        <taxon>Acari</taxon>
        <taxon>Parasitiformes</taxon>
        <taxon>Ixodida</taxon>
        <taxon>Ixodoidea</taxon>
        <taxon>Ixodidae</taxon>
        <taxon>Rhipicephalinae</taxon>
        <taxon>Rhipicephalus</taxon>
        <taxon>Rhipicephalus</taxon>
    </lineage>
</organism>
<proteinExistence type="evidence at transcript level"/>
<feature type="chain" id="PRO_5003981627" evidence="1">
    <location>
        <begin position="23"/>
        <end position="122"/>
    </location>
</feature>
<evidence type="ECO:0000313" key="2">
    <source>
        <dbReference type="EMBL" id="JAA60793.1"/>
    </source>
</evidence>
<sequence length="122" mass="13113">MNGMCLAFCSLLALSFLIETTAEDAPASGPGGGISPSVVVGEILEHFDEAKQKYKKASSNSILCHGPQTHLCYQENKENCICVHQVGKCPPDGMTLKCPSGHNQSCYMTINRPSETSCRCIC</sequence>
<keyword evidence="1" id="KW-0732">Signal</keyword>
<name>L7MC49_RHIPC</name>
<reference evidence="2" key="1">
    <citation type="submission" date="2012-11" db="EMBL/GenBank/DDBJ databases">
        <authorList>
            <person name="Lucero-Rivera Y.E."/>
            <person name="Tovar-Ramirez D."/>
        </authorList>
    </citation>
    <scope>NUCLEOTIDE SEQUENCE</scope>
    <source>
        <tissue evidence="2">Salivary gland</tissue>
    </source>
</reference>
<reference evidence="2" key="2">
    <citation type="journal article" date="2015" name="J. Proteomics">
        <title>Sexual differences in the sialomes of the zebra tick, Rhipicephalus pulchellus.</title>
        <authorList>
            <person name="Tan A.W."/>
            <person name="Francischetti I.M."/>
            <person name="Slovak M."/>
            <person name="Kini R.M."/>
            <person name="Ribeiro J.M."/>
        </authorList>
    </citation>
    <scope>NUCLEOTIDE SEQUENCE</scope>
    <source>
        <tissue evidence="2">Salivary gland</tissue>
    </source>
</reference>
<evidence type="ECO:0000256" key="1">
    <source>
        <dbReference type="SAM" id="SignalP"/>
    </source>
</evidence>
<accession>L7MC49</accession>